<dbReference type="AlphaFoldDB" id="E0VRQ6"/>
<reference evidence="14" key="1">
    <citation type="submission" date="2007-04" db="EMBL/GenBank/DDBJ databases">
        <title>Annotation of Pediculus humanus corporis strain USDA.</title>
        <authorList>
            <person name="Kirkness E."/>
            <person name="Hannick L."/>
            <person name="Hass B."/>
            <person name="Bruggner R."/>
            <person name="Lawson D."/>
            <person name="Bidwell S."/>
            <person name="Joardar V."/>
            <person name="Caler E."/>
            <person name="Walenz B."/>
            <person name="Inman J."/>
            <person name="Schobel S."/>
            <person name="Galinsky K."/>
            <person name="Amedeo P."/>
            <person name="Strausberg R."/>
        </authorList>
    </citation>
    <scope>NUCLEOTIDE SEQUENCE</scope>
    <source>
        <strain evidence="14">USDA</strain>
    </source>
</reference>
<dbReference type="RefSeq" id="XP_002428800.1">
    <property type="nucleotide sequence ID" value="XM_002428755.1"/>
</dbReference>
<reference evidence="15" key="3">
    <citation type="submission" date="2020-05" db="UniProtKB">
        <authorList>
            <consortium name="EnsemblMetazoa"/>
        </authorList>
    </citation>
    <scope>IDENTIFICATION</scope>
    <source>
        <strain evidence="15">USDA</strain>
    </source>
</reference>
<dbReference type="VEuPathDB" id="VectorBase:PHUM401560"/>
<feature type="active site" description="Proton acceptor" evidence="9">
    <location>
        <position position="229"/>
    </location>
</feature>
<evidence type="ECO:0000256" key="3">
    <source>
        <dbReference type="ARBA" id="ARBA00012995"/>
    </source>
</evidence>
<name>E0VRQ6_PEDHC</name>
<evidence type="ECO:0000259" key="12">
    <source>
        <dbReference type="Pfam" id="PF00056"/>
    </source>
</evidence>
<keyword evidence="16" id="KW-1185">Reference proteome</keyword>
<protein>
    <recommendedName>
        <fullName evidence="4">Malate dehydrogenase, mitochondrial</fullName>
        <ecNumber evidence="3">1.1.1.37</ecNumber>
    </recommendedName>
</protein>
<evidence type="ECO:0000256" key="7">
    <source>
        <dbReference type="ARBA" id="ARBA00023027"/>
    </source>
</evidence>
<feature type="domain" description="Lactate/malate dehydrogenase N-terminal" evidence="12">
    <location>
        <begin position="51"/>
        <end position="194"/>
    </location>
</feature>
<keyword evidence="5" id="KW-0816">Tricarboxylic acid cycle</keyword>
<keyword evidence="6 11" id="KW-0560">Oxidoreductase</keyword>
<dbReference type="GeneID" id="8231060"/>
<feature type="binding site" evidence="10">
    <location>
        <begin position="57"/>
        <end position="63"/>
    </location>
    <ligand>
        <name>NAD(+)</name>
        <dbReference type="ChEBI" id="CHEBI:57540"/>
    </ligand>
</feature>
<evidence type="ECO:0000313" key="15">
    <source>
        <dbReference type="EnsemblMetazoa" id="PHUM401560-PA"/>
    </source>
</evidence>
<dbReference type="KEGG" id="phu:Phum_PHUM401560"/>
<keyword evidence="7 10" id="KW-0520">NAD</keyword>
<evidence type="ECO:0000256" key="5">
    <source>
        <dbReference type="ARBA" id="ARBA00022532"/>
    </source>
</evidence>
<sequence length="374" mass="41176">MFRQIGTQNLTSCYTKQINVILRKIKRKYSIGCPCPDPNKIKTVHQCPSKIKITLCGANGQLGQIIAFLLKQSPLVNVLTLYDIDKTYGMAMDLSHIDTSCRVQSYWGCENLNEALRDSHIILICAGVGRAPGMTHNDLFEYNAPVVKHLADAIISVNPKALIGILTNPINSFVPMVSRQLKLANKYDSRKIFGITTIDAMRASTIVSNDILGGTVDPGEFLVPVIGGHSSKSIVPVLSQTSPCVQIPKSLYEYLIDKIRHSSCLVTTLKEKGGPRLSVALGATRFTHNLIRGLRNEKDVIDLAYVYSNAVPGVSYFAGPIELGPNGIKNNLGLVRVEELYEKPYLKEAIKELKCDILRGESYIISPPNFCVKS</sequence>
<evidence type="ECO:0000256" key="8">
    <source>
        <dbReference type="ARBA" id="ARBA00048313"/>
    </source>
</evidence>
<dbReference type="InterPro" id="IPR001236">
    <property type="entry name" value="Lactate/malate_DH_N"/>
</dbReference>
<evidence type="ECO:0000256" key="11">
    <source>
        <dbReference type="RuleBase" id="RU003369"/>
    </source>
</evidence>
<dbReference type="HOGENOM" id="CLU_047181_0_1_1"/>
<evidence type="ECO:0000256" key="2">
    <source>
        <dbReference type="ARBA" id="ARBA00011738"/>
    </source>
</evidence>
<dbReference type="OrthoDB" id="755699at2759"/>
<dbReference type="SUPFAM" id="SSF51735">
    <property type="entry name" value="NAD(P)-binding Rossmann-fold domains"/>
    <property type="match status" value="1"/>
</dbReference>
<feature type="binding site" evidence="10">
    <location>
        <position position="83"/>
    </location>
    <ligand>
        <name>NAD(+)</name>
        <dbReference type="ChEBI" id="CHEBI:57540"/>
    </ligand>
</feature>
<dbReference type="GO" id="GO:0005739">
    <property type="term" value="C:mitochondrion"/>
    <property type="evidence" value="ECO:0007669"/>
    <property type="project" value="TreeGrafter"/>
</dbReference>
<dbReference type="STRING" id="121224.E0VRQ6"/>
<organism>
    <name type="scientific">Pediculus humanus subsp. corporis</name>
    <name type="common">Body louse</name>
    <dbReference type="NCBI Taxonomy" id="121224"/>
    <lineage>
        <taxon>Eukaryota</taxon>
        <taxon>Metazoa</taxon>
        <taxon>Ecdysozoa</taxon>
        <taxon>Arthropoda</taxon>
        <taxon>Hexapoda</taxon>
        <taxon>Insecta</taxon>
        <taxon>Pterygota</taxon>
        <taxon>Neoptera</taxon>
        <taxon>Paraneoptera</taxon>
        <taxon>Psocodea</taxon>
        <taxon>Troctomorpha</taxon>
        <taxon>Phthiraptera</taxon>
        <taxon>Anoplura</taxon>
        <taxon>Pediculidae</taxon>
        <taxon>Pediculus</taxon>
    </lineage>
</organism>
<dbReference type="GO" id="GO:0019752">
    <property type="term" value="P:carboxylic acid metabolic process"/>
    <property type="evidence" value="ECO:0007669"/>
    <property type="project" value="InterPro"/>
</dbReference>
<dbReference type="SUPFAM" id="SSF56327">
    <property type="entry name" value="LDH C-terminal domain-like"/>
    <property type="match status" value="1"/>
</dbReference>
<dbReference type="PIRSF" id="PIRSF000102">
    <property type="entry name" value="Lac_mal_DH"/>
    <property type="match status" value="1"/>
</dbReference>
<evidence type="ECO:0000256" key="10">
    <source>
        <dbReference type="PIRSR" id="PIRSR000102-3"/>
    </source>
</evidence>
<dbReference type="PANTHER" id="PTHR11540:SF16">
    <property type="entry name" value="MALATE DEHYDROGENASE, MITOCHONDRIAL"/>
    <property type="match status" value="1"/>
</dbReference>
<dbReference type="NCBIfam" id="TIGR01772">
    <property type="entry name" value="MDH_euk_gproteo"/>
    <property type="match status" value="1"/>
</dbReference>
<dbReference type="FunFam" id="3.40.50.720:FF:000268">
    <property type="entry name" value="Malate dehydrogenase"/>
    <property type="match status" value="1"/>
</dbReference>
<dbReference type="PANTHER" id="PTHR11540">
    <property type="entry name" value="MALATE AND LACTATE DEHYDROGENASE"/>
    <property type="match status" value="1"/>
</dbReference>
<dbReference type="InterPro" id="IPR022383">
    <property type="entry name" value="Lactate/malate_DH_C"/>
</dbReference>
<dbReference type="Pfam" id="PF00056">
    <property type="entry name" value="Ldh_1_N"/>
    <property type="match status" value="1"/>
</dbReference>
<dbReference type="Proteomes" id="UP000009046">
    <property type="component" value="Unassembled WGS sequence"/>
</dbReference>
<evidence type="ECO:0000313" key="14">
    <source>
        <dbReference type="EMBL" id="EEB16062.1"/>
    </source>
</evidence>
<dbReference type="InParanoid" id="E0VRQ6"/>
<dbReference type="Pfam" id="PF02866">
    <property type="entry name" value="Ldh_1_C"/>
    <property type="match status" value="1"/>
</dbReference>
<dbReference type="eggNOG" id="KOG1494">
    <property type="taxonomic scope" value="Eukaryota"/>
</dbReference>
<dbReference type="EnsemblMetazoa" id="PHUM401560-RA">
    <property type="protein sequence ID" value="PHUM401560-PA"/>
    <property type="gene ID" value="PHUM401560"/>
</dbReference>
<comment type="catalytic activity">
    <reaction evidence="8">
        <text>(S)-malate + NAD(+) = oxaloacetate + NADH + H(+)</text>
        <dbReference type="Rhea" id="RHEA:21432"/>
        <dbReference type="ChEBI" id="CHEBI:15378"/>
        <dbReference type="ChEBI" id="CHEBI:15589"/>
        <dbReference type="ChEBI" id="CHEBI:16452"/>
        <dbReference type="ChEBI" id="CHEBI:57540"/>
        <dbReference type="ChEBI" id="CHEBI:57945"/>
        <dbReference type="EC" id="1.1.1.37"/>
    </reaction>
</comment>
<evidence type="ECO:0000256" key="4">
    <source>
        <dbReference type="ARBA" id="ARBA00016075"/>
    </source>
</evidence>
<feature type="domain" description="Lactate/malate dehydrogenase C-terminal" evidence="13">
    <location>
        <begin position="196"/>
        <end position="361"/>
    </location>
</feature>
<accession>E0VRQ6</accession>
<dbReference type="GO" id="GO:0030060">
    <property type="term" value="F:L-malate dehydrogenase (NAD+) activity"/>
    <property type="evidence" value="ECO:0007669"/>
    <property type="project" value="UniProtKB-EC"/>
</dbReference>
<gene>
    <name evidence="15" type="primary">8231060</name>
    <name evidence="14" type="ORF">Phum_PHUM401560</name>
</gene>
<evidence type="ECO:0000256" key="9">
    <source>
        <dbReference type="PIRSR" id="PIRSR000102-1"/>
    </source>
</evidence>
<dbReference type="InterPro" id="IPR015955">
    <property type="entry name" value="Lactate_DH/Glyco_Ohase_4_C"/>
</dbReference>
<dbReference type="CTD" id="8231060"/>
<evidence type="ECO:0000259" key="13">
    <source>
        <dbReference type="Pfam" id="PF02866"/>
    </source>
</evidence>
<proteinExistence type="inferred from homology"/>
<reference evidence="14" key="2">
    <citation type="submission" date="2007-04" db="EMBL/GenBank/DDBJ databases">
        <title>The genome of the human body louse.</title>
        <authorList>
            <consortium name="The Human Body Louse Genome Consortium"/>
            <person name="Kirkness E."/>
            <person name="Walenz B."/>
            <person name="Hass B."/>
            <person name="Bruggner R."/>
            <person name="Strausberg R."/>
        </authorList>
    </citation>
    <scope>NUCLEOTIDE SEQUENCE</scope>
    <source>
        <strain evidence="14">USDA</strain>
    </source>
</reference>
<evidence type="ECO:0000256" key="1">
    <source>
        <dbReference type="ARBA" id="ARBA00008824"/>
    </source>
</evidence>
<evidence type="ECO:0000313" key="16">
    <source>
        <dbReference type="Proteomes" id="UP000009046"/>
    </source>
</evidence>
<dbReference type="EC" id="1.1.1.37" evidence="3"/>
<dbReference type="Gene3D" id="3.90.110.10">
    <property type="entry name" value="Lactate dehydrogenase/glycoside hydrolase, family 4, C-terminal"/>
    <property type="match status" value="1"/>
</dbReference>
<comment type="subunit">
    <text evidence="2">Homodimer.</text>
</comment>
<evidence type="ECO:0000256" key="6">
    <source>
        <dbReference type="ARBA" id="ARBA00023002"/>
    </source>
</evidence>
<feature type="binding site" evidence="10">
    <location>
        <position position="143"/>
    </location>
    <ligand>
        <name>NAD(+)</name>
        <dbReference type="ChEBI" id="CHEBI:57540"/>
    </ligand>
</feature>
<dbReference type="EMBL" id="AAZO01004727">
    <property type="status" value="NOT_ANNOTATED_CDS"/>
    <property type="molecule type" value="Genomic_DNA"/>
</dbReference>
<dbReference type="InterPro" id="IPR010097">
    <property type="entry name" value="Malate_DH_type1"/>
</dbReference>
<dbReference type="Gene3D" id="3.40.50.720">
    <property type="entry name" value="NAD(P)-binding Rossmann-like Domain"/>
    <property type="match status" value="1"/>
</dbReference>
<comment type="similarity">
    <text evidence="1">Belongs to the LDH/MDH superfamily. MDH type 1 family.</text>
</comment>
<dbReference type="InterPro" id="IPR036291">
    <property type="entry name" value="NAD(P)-bd_dom_sf"/>
</dbReference>
<dbReference type="InterPro" id="IPR001557">
    <property type="entry name" value="L-lactate/malate_DH"/>
</dbReference>
<dbReference type="EMBL" id="DS235494">
    <property type="protein sequence ID" value="EEB16062.1"/>
    <property type="molecule type" value="Genomic_DNA"/>
</dbReference>
<dbReference type="GO" id="GO:0006099">
    <property type="term" value="P:tricarboxylic acid cycle"/>
    <property type="evidence" value="ECO:0007669"/>
    <property type="project" value="UniProtKB-KW"/>
</dbReference>